<feature type="compositionally biased region" description="Low complexity" evidence="6">
    <location>
        <begin position="1277"/>
        <end position="1294"/>
    </location>
</feature>
<gene>
    <name evidence="10 11" type="primary">LOC112048150</name>
</gene>
<keyword evidence="9" id="KW-1185">Reference proteome</keyword>
<dbReference type="PANTHER" id="PTHR23301:SF110">
    <property type="entry name" value="LD43683P-RELATED"/>
    <property type="match status" value="1"/>
</dbReference>
<feature type="domain" description="Chitin-binding type-2" evidence="8">
    <location>
        <begin position="563"/>
        <end position="623"/>
    </location>
</feature>
<protein>
    <submittedName>
        <fullName evidence="10 11">Mucin-22</fullName>
    </submittedName>
</protein>
<evidence type="ECO:0000259" key="8">
    <source>
        <dbReference type="PROSITE" id="PS50940"/>
    </source>
</evidence>
<evidence type="ECO:0000256" key="5">
    <source>
        <dbReference type="ARBA" id="ARBA00023180"/>
    </source>
</evidence>
<dbReference type="OrthoDB" id="6020543at2759"/>
<dbReference type="InterPro" id="IPR036508">
    <property type="entry name" value="Chitin-bd_dom_sf"/>
</dbReference>
<dbReference type="Pfam" id="PF01607">
    <property type="entry name" value="CBM_14"/>
    <property type="match status" value="10"/>
</dbReference>
<feature type="compositionally biased region" description="Low complexity" evidence="6">
    <location>
        <begin position="1241"/>
        <end position="1258"/>
    </location>
</feature>
<proteinExistence type="predicted"/>
<dbReference type="SMART" id="SM00494">
    <property type="entry name" value="ChtBD2"/>
    <property type="match status" value="12"/>
</dbReference>
<dbReference type="KEGG" id="bany:112048150"/>
<dbReference type="GO" id="GO:0005576">
    <property type="term" value="C:extracellular region"/>
    <property type="evidence" value="ECO:0007669"/>
    <property type="project" value="InterPro"/>
</dbReference>
<feature type="region of interest" description="Disordered" evidence="6">
    <location>
        <begin position="797"/>
        <end position="822"/>
    </location>
</feature>
<evidence type="ECO:0000313" key="10">
    <source>
        <dbReference type="RefSeq" id="XP_023941328.2"/>
    </source>
</evidence>
<feature type="region of interest" description="Disordered" evidence="6">
    <location>
        <begin position="1234"/>
        <end position="1294"/>
    </location>
</feature>
<dbReference type="InterPro" id="IPR051940">
    <property type="entry name" value="Chitin_bind-dev_reg"/>
</dbReference>
<dbReference type="SUPFAM" id="SSF57625">
    <property type="entry name" value="Invertebrate chitin-binding proteins"/>
    <property type="match status" value="11"/>
</dbReference>
<evidence type="ECO:0000313" key="9">
    <source>
        <dbReference type="Proteomes" id="UP001652582"/>
    </source>
</evidence>
<feature type="domain" description="Chitin-binding type-2" evidence="8">
    <location>
        <begin position="238"/>
        <end position="300"/>
    </location>
</feature>
<evidence type="ECO:0000313" key="11">
    <source>
        <dbReference type="RefSeq" id="XP_023941329.2"/>
    </source>
</evidence>
<feature type="region of interest" description="Disordered" evidence="6">
    <location>
        <begin position="1008"/>
        <end position="1032"/>
    </location>
</feature>
<keyword evidence="2 7" id="KW-0732">Signal</keyword>
<feature type="region of interest" description="Disordered" evidence="6">
    <location>
        <begin position="1356"/>
        <end position="1629"/>
    </location>
</feature>
<name>A0A6J1N365_BICAN</name>
<feature type="region of interest" description="Disordered" evidence="6">
    <location>
        <begin position="646"/>
        <end position="692"/>
    </location>
</feature>
<dbReference type="GeneID" id="112048150"/>
<feature type="compositionally biased region" description="Low complexity" evidence="6">
    <location>
        <begin position="1362"/>
        <end position="1619"/>
    </location>
</feature>
<evidence type="ECO:0000256" key="3">
    <source>
        <dbReference type="ARBA" id="ARBA00022737"/>
    </source>
</evidence>
<feature type="domain" description="Chitin-binding type-2" evidence="8">
    <location>
        <begin position="1298"/>
        <end position="1363"/>
    </location>
</feature>
<dbReference type="GO" id="GO:0008061">
    <property type="term" value="F:chitin binding"/>
    <property type="evidence" value="ECO:0007669"/>
    <property type="project" value="UniProtKB-KW"/>
</dbReference>
<feature type="compositionally biased region" description="Polar residues" evidence="6">
    <location>
        <begin position="1259"/>
        <end position="1273"/>
    </location>
</feature>
<feature type="region of interest" description="Disordered" evidence="6">
    <location>
        <begin position="1123"/>
        <end position="1177"/>
    </location>
</feature>
<feature type="domain" description="Chitin-binding type-2" evidence="8">
    <location>
        <begin position="1046"/>
        <end position="1106"/>
    </location>
</feature>
<feature type="compositionally biased region" description="Basic and acidic residues" evidence="6">
    <location>
        <begin position="320"/>
        <end position="342"/>
    </location>
</feature>
<dbReference type="PROSITE" id="PS50940">
    <property type="entry name" value="CHIT_BIND_II"/>
    <property type="match status" value="12"/>
</dbReference>
<feature type="compositionally biased region" description="Polar residues" evidence="6">
    <location>
        <begin position="304"/>
        <end position="318"/>
    </location>
</feature>
<feature type="compositionally biased region" description="Low complexity" evidence="6">
    <location>
        <begin position="1157"/>
        <end position="1168"/>
    </location>
</feature>
<feature type="domain" description="Chitin-binding type-2" evidence="8">
    <location>
        <begin position="687"/>
        <end position="747"/>
    </location>
</feature>
<dbReference type="Gene3D" id="2.170.140.10">
    <property type="entry name" value="Chitin binding domain"/>
    <property type="match status" value="10"/>
</dbReference>
<feature type="domain" description="Chitin-binding type-2" evidence="8">
    <location>
        <begin position="935"/>
        <end position="995"/>
    </location>
</feature>
<dbReference type="InterPro" id="IPR002557">
    <property type="entry name" value="Chitin-bd_dom"/>
</dbReference>
<keyword evidence="4" id="KW-1015">Disulfide bond</keyword>
<evidence type="ECO:0000256" key="4">
    <source>
        <dbReference type="ARBA" id="ARBA00023157"/>
    </source>
</evidence>
<accession>A0A6J1N365</accession>
<organism evidence="9 11">
    <name type="scientific">Bicyclus anynana</name>
    <name type="common">Squinting bush brown butterfly</name>
    <dbReference type="NCBI Taxonomy" id="110368"/>
    <lineage>
        <taxon>Eukaryota</taxon>
        <taxon>Metazoa</taxon>
        <taxon>Ecdysozoa</taxon>
        <taxon>Arthropoda</taxon>
        <taxon>Hexapoda</taxon>
        <taxon>Insecta</taxon>
        <taxon>Pterygota</taxon>
        <taxon>Neoptera</taxon>
        <taxon>Endopterygota</taxon>
        <taxon>Lepidoptera</taxon>
        <taxon>Glossata</taxon>
        <taxon>Ditrysia</taxon>
        <taxon>Papilionoidea</taxon>
        <taxon>Nymphalidae</taxon>
        <taxon>Satyrinae</taxon>
        <taxon>Satyrini</taxon>
        <taxon>Mycalesina</taxon>
        <taxon>Bicyclus</taxon>
    </lineage>
</organism>
<reference evidence="10 11" key="1">
    <citation type="submission" date="2025-05" db="UniProtKB">
        <authorList>
            <consortium name="RefSeq"/>
        </authorList>
    </citation>
    <scope>IDENTIFICATION</scope>
</reference>
<feature type="domain" description="Chitin-binding type-2" evidence="8">
    <location>
        <begin position="1720"/>
        <end position="1783"/>
    </location>
</feature>
<feature type="domain" description="Chitin-binding type-2" evidence="8">
    <location>
        <begin position="1176"/>
        <end position="1238"/>
    </location>
</feature>
<feature type="signal peptide" evidence="7">
    <location>
        <begin position="1"/>
        <end position="26"/>
    </location>
</feature>
<feature type="domain" description="Chitin-binding type-2" evidence="8">
    <location>
        <begin position="822"/>
        <end position="882"/>
    </location>
</feature>
<feature type="compositionally biased region" description="Low complexity" evidence="6">
    <location>
        <begin position="1123"/>
        <end position="1143"/>
    </location>
</feature>
<feature type="region of interest" description="Disordered" evidence="6">
    <location>
        <begin position="296"/>
        <end position="354"/>
    </location>
</feature>
<sequence>MKMKIPVRRSCLTLIFLSAFVEAIRANENENSTAENRQGRVSGRIIKLYSGYKPDPVLCLEEGFKEDPVQCSVFYRCVKSSSGKFTVFKFQCGPGTVYDPETEVCNHPSSTKRSECGGLKLQAEQNNDNEINDIELNELPSPISTILPVYTSHVNNITSFKVPINSTPVSSGVFIPSMENGYLNSLTTSSTPYKIETVTKEVPDINYNLGPNPWTNHKNTTQEKIVTSTTIFPVLEKKQPCTSDGFMGDSENCKKFYRCVSNSRGGFIRYAFMCSEPTVWDDHMQSCNHPWAVRSSRCSRSGSNNENFTDKPPTQTSVHYGDRLSEYADRNIIDDSNKKEHPLNYGDRLNNKDESDLERDRVIYGSNLNQPTTPSKDKNLETTVRIEHLEDLNSNNYNLIQTTTAQSIYSTNRLDPDIGDENGVLQSTVSKKAFNCEHSGFMGDLQNCKKFYRCVDNGRGSFTKYEFTCSQGTVWDSKIEACNYAWAVKECGDKSLIQSSSVTADTLISTSTSANTVSSGSDNLEYGYTNQINEQHEPSSTVTVSPPVSLISTTVGSNQIGSETDCTVAGFNGDKNDCKKFYRCVDNGKGAFTKFEYKCGDGTLWDQNIEACNHAWAVKSCNTDLSNTNIHTMNTTTTLSTASLIESTTPEKLQDSNIYNEAYGPEKGETTTNPGKDSSTTKAPSQKNDCESSGFMGDTNDCKKFYRCVDNGQRGFIKYEFSCGDGTVWDPELEACNHAWTVKHCGTSMPIKGETTSSSVPTSYPSTIINDFGLTTSASVIQTTTTQKEISEYDSGYGQQHSMSTMKPDLETSTSKQTHSQTNHCTTSGFIGDVNDCNKFYRCVDNGNGGFIRHEFSCGEGTVWDPEIEACNHAWAVKNCGGSTPSKENILTSSSTHLNVVETNSDYSTQNYIDNENTTPYNNYQTTITPNGNDNNECLTSGFMADKNDCKKFYRCVDSGNGTYIKYVFSCGEGTLWDPLINACNHDWAVKDCKSSEDHITNVSVKPTSVPGSNEVVESHEDVNNNEETTKTPSTTAVLVTVTHSDNKCESSGFMSDKNDCRKFYRCVDNGDGGFIKHEFKCGDGTVWDTKIEACNHKWAVEKCGGSSNEIVETTTTTKATISTTLSDTSSSSSTLSATSTSTQPINDEQADDSHTTKTTTLASTSTSNNPKPVGTNVCKEEGYFGDSNDCKKFYRCVYESNGKYTKYDFTCGDGTIWDQDITTCNHPYDVKNPSCKSKPENSSPVTTVSTSTDSNETPSLSSNSNEPASTNGEEIPNNNETNSNYNNSTTENPNTNNYTCTKAGFYPDPNNCKKFYRCVDWENNGKKFSIYHFDCADGTIWDPALETCNHEDSVYPPRNCQSSQQQSEQTTTTTSKPSKTTTEYTTTSENTSTQSTTPSSTTGESTTQSSTTEESTTQSSTTQESTTQESTTQSSTTQSSTTQSSTTQESTTQESATQSSTTQESTTQESTTQSSTTQSSTTQESTTQESTTQSSTTQESTTQESTTQSSTTQESTTQSSTTEESTSQSSTTDEPTTQSTTTKEPPKESTTQQTTVGTSTTTDQSTQSTSQSTNEDTTTVESSTTTTQMTTSAPEQTSTTTEQSTSTTETSSESSTETSPDKKCPDTADDQSLYVCPTSFKRHPKYCNLFYQCTEDNESHELKIAVFTCPNNTIYDEGKIQCVEEKKSSKKCNGQISQRHRVKRLGAAYNDPFVVTKESMACRSTGHFPFEKHTECSPSLLKCELSKSGKLRGFVYRCPEGFVYWNISRRCEPLPKVRDCKRSSYKWNTRYDVPLERYNIALK</sequence>
<dbReference type="RefSeq" id="XP_023941329.2">
    <property type="nucleotide sequence ID" value="XM_024085561.2"/>
</dbReference>
<dbReference type="Proteomes" id="UP001652582">
    <property type="component" value="Chromosome 11"/>
</dbReference>
<dbReference type="RefSeq" id="XP_023941328.2">
    <property type="nucleotide sequence ID" value="XM_024085560.2"/>
</dbReference>
<evidence type="ECO:0000256" key="6">
    <source>
        <dbReference type="SAM" id="MobiDB-lite"/>
    </source>
</evidence>
<feature type="domain" description="Chitin-binding type-2" evidence="8">
    <location>
        <begin position="56"/>
        <end position="118"/>
    </location>
</feature>
<feature type="chain" id="PRO_5045019323" evidence="7">
    <location>
        <begin position="27"/>
        <end position="1804"/>
    </location>
</feature>
<feature type="domain" description="Chitin-binding type-2" evidence="8">
    <location>
        <begin position="433"/>
        <end position="493"/>
    </location>
</feature>
<feature type="compositionally biased region" description="Polar residues" evidence="6">
    <location>
        <begin position="670"/>
        <end position="687"/>
    </location>
</feature>
<evidence type="ECO:0000256" key="1">
    <source>
        <dbReference type="ARBA" id="ARBA00022669"/>
    </source>
</evidence>
<feature type="domain" description="Chitin-binding type-2" evidence="8">
    <location>
        <begin position="1634"/>
        <end position="1695"/>
    </location>
</feature>
<keyword evidence="5" id="KW-0325">Glycoprotein</keyword>
<evidence type="ECO:0000256" key="7">
    <source>
        <dbReference type="SAM" id="SignalP"/>
    </source>
</evidence>
<dbReference type="PANTHER" id="PTHR23301">
    <property type="entry name" value="CHITIN BINDING PERITROPHIN-A"/>
    <property type="match status" value="1"/>
</dbReference>
<keyword evidence="3" id="KW-0677">Repeat</keyword>
<evidence type="ECO:0000256" key="2">
    <source>
        <dbReference type="ARBA" id="ARBA00022729"/>
    </source>
</evidence>
<keyword evidence="1" id="KW-0147">Chitin-binding</keyword>